<accession>A0A6J5YH74</accession>
<reference evidence="2" key="1">
    <citation type="submission" date="2020-05" db="EMBL/GenBank/DDBJ databases">
        <authorList>
            <person name="Chiriac C."/>
            <person name="Salcher M."/>
            <person name="Ghai R."/>
            <person name="Kavagutti S V."/>
        </authorList>
    </citation>
    <scope>NUCLEOTIDE SEQUENCE</scope>
</reference>
<organism evidence="2">
    <name type="scientific">freshwater metagenome</name>
    <dbReference type="NCBI Taxonomy" id="449393"/>
    <lineage>
        <taxon>unclassified sequences</taxon>
        <taxon>metagenomes</taxon>
        <taxon>ecological metagenomes</taxon>
    </lineage>
</organism>
<name>A0A6J5YH74_9ZZZZ</name>
<gene>
    <name evidence="2" type="ORF">UFOPK1392_00813</name>
</gene>
<protein>
    <submittedName>
        <fullName evidence="2">Unannotated protein</fullName>
    </submittedName>
</protein>
<dbReference type="AlphaFoldDB" id="A0A6J5YH74"/>
<proteinExistence type="predicted"/>
<dbReference type="EMBL" id="CAEMXZ010000025">
    <property type="protein sequence ID" value="CAB4323069.1"/>
    <property type="molecule type" value="Genomic_DNA"/>
</dbReference>
<feature type="region of interest" description="Disordered" evidence="1">
    <location>
        <begin position="36"/>
        <end position="74"/>
    </location>
</feature>
<evidence type="ECO:0000256" key="1">
    <source>
        <dbReference type="SAM" id="MobiDB-lite"/>
    </source>
</evidence>
<sequence>MDEATTTMRNAGAIVAVRAEMIAIAAIRWVSGRRCTPGPAAPPIDPNGVRPEAPNSCDSTTGIAAKVTRPAQSP</sequence>
<evidence type="ECO:0000313" key="2">
    <source>
        <dbReference type="EMBL" id="CAB4323069.1"/>
    </source>
</evidence>